<evidence type="ECO:0000256" key="3">
    <source>
        <dbReference type="ARBA" id="ARBA00022692"/>
    </source>
</evidence>
<feature type="domain" description="TRPM SLOG" evidence="9">
    <location>
        <begin position="52"/>
        <end position="301"/>
    </location>
</feature>
<dbReference type="InterPro" id="IPR057366">
    <property type="entry name" value="TRPM-like"/>
</dbReference>
<keyword evidence="6 8" id="KW-0472">Membrane</keyword>
<feature type="transmembrane region" description="Helical" evidence="8">
    <location>
        <begin position="841"/>
        <end position="859"/>
    </location>
</feature>
<dbReference type="InterPro" id="IPR050927">
    <property type="entry name" value="TRPM"/>
</dbReference>
<dbReference type="AlphaFoldDB" id="A0A815D9L5"/>
<proteinExistence type="predicted"/>
<dbReference type="GO" id="GO:0005261">
    <property type="term" value="F:monoatomic cation channel activity"/>
    <property type="evidence" value="ECO:0007669"/>
    <property type="project" value="TreeGrafter"/>
</dbReference>
<evidence type="ECO:0000313" key="11">
    <source>
        <dbReference type="EMBL" id="CAF1294074.1"/>
    </source>
</evidence>
<feature type="transmembrane region" description="Helical" evidence="8">
    <location>
        <begin position="782"/>
        <end position="802"/>
    </location>
</feature>
<comment type="subcellular location">
    <subcellularLocation>
        <location evidence="1">Membrane</location>
        <topology evidence="1">Multi-pass membrane protein</topology>
    </subcellularLocation>
</comment>
<dbReference type="PANTHER" id="PTHR13800">
    <property type="entry name" value="TRANSIENT RECEPTOR POTENTIAL CATION CHANNEL, SUBFAMILY M, MEMBER 6"/>
    <property type="match status" value="1"/>
</dbReference>
<dbReference type="Pfam" id="PF18139">
    <property type="entry name" value="LSDAT_euk"/>
    <property type="match status" value="1"/>
</dbReference>
<keyword evidence="3 8" id="KW-0812">Transmembrane</keyword>
<dbReference type="GO" id="GO:0030001">
    <property type="term" value="P:metal ion transport"/>
    <property type="evidence" value="ECO:0007669"/>
    <property type="project" value="TreeGrafter"/>
</dbReference>
<protein>
    <submittedName>
        <fullName evidence="11">Uncharacterized protein</fullName>
    </submittedName>
</protein>
<name>A0A815D9L5_9BILA</name>
<keyword evidence="7" id="KW-0407">Ion channel</keyword>
<evidence type="ECO:0000256" key="1">
    <source>
        <dbReference type="ARBA" id="ARBA00004141"/>
    </source>
</evidence>
<organism evidence="11 13">
    <name type="scientific">Didymodactylos carnosus</name>
    <dbReference type="NCBI Taxonomy" id="1234261"/>
    <lineage>
        <taxon>Eukaryota</taxon>
        <taxon>Metazoa</taxon>
        <taxon>Spiralia</taxon>
        <taxon>Gnathifera</taxon>
        <taxon>Rotifera</taxon>
        <taxon>Eurotatoria</taxon>
        <taxon>Bdelloidea</taxon>
        <taxon>Philodinida</taxon>
        <taxon>Philodinidae</taxon>
        <taxon>Didymodactylos</taxon>
    </lineage>
</organism>
<comment type="caution">
    <text evidence="11">The sequence shown here is derived from an EMBL/GenBank/DDBJ whole genome shotgun (WGS) entry which is preliminary data.</text>
</comment>
<accession>A0A815D9L5</accession>
<evidence type="ECO:0000256" key="2">
    <source>
        <dbReference type="ARBA" id="ARBA00022448"/>
    </source>
</evidence>
<evidence type="ECO:0000256" key="8">
    <source>
        <dbReference type="SAM" id="Phobius"/>
    </source>
</evidence>
<feature type="domain" description="TRPM-like" evidence="10">
    <location>
        <begin position="676"/>
        <end position="756"/>
    </location>
</feature>
<keyword evidence="13" id="KW-1185">Reference proteome</keyword>
<keyword evidence="4 8" id="KW-1133">Transmembrane helix</keyword>
<dbReference type="Proteomes" id="UP000663829">
    <property type="component" value="Unassembled WGS sequence"/>
</dbReference>
<evidence type="ECO:0000256" key="5">
    <source>
        <dbReference type="ARBA" id="ARBA00023065"/>
    </source>
</evidence>
<dbReference type="Pfam" id="PF25508">
    <property type="entry name" value="TRPM2"/>
    <property type="match status" value="1"/>
</dbReference>
<dbReference type="EMBL" id="CAJNOQ010012187">
    <property type="protein sequence ID" value="CAF1294074.1"/>
    <property type="molecule type" value="Genomic_DNA"/>
</dbReference>
<keyword evidence="2" id="KW-0813">Transport</keyword>
<feature type="transmembrane region" description="Helical" evidence="8">
    <location>
        <begin position="879"/>
        <end position="897"/>
    </location>
</feature>
<evidence type="ECO:0000259" key="10">
    <source>
        <dbReference type="Pfam" id="PF25508"/>
    </source>
</evidence>
<dbReference type="InterPro" id="IPR041491">
    <property type="entry name" value="TRPM_SLOG"/>
</dbReference>
<keyword evidence="5" id="KW-0406">Ion transport</keyword>
<evidence type="ECO:0000313" key="13">
    <source>
        <dbReference type="Proteomes" id="UP000663829"/>
    </source>
</evidence>
<evidence type="ECO:0000256" key="7">
    <source>
        <dbReference type="ARBA" id="ARBA00023303"/>
    </source>
</evidence>
<dbReference type="OrthoDB" id="310870at2759"/>
<dbReference type="Proteomes" id="UP000681722">
    <property type="component" value="Unassembled WGS sequence"/>
</dbReference>
<dbReference type="PANTHER" id="PTHR13800:SF12">
    <property type="entry name" value="TRANSIENT RECEPTOR POTENTIAL CATION CHANNEL SUBFAMILY M MEMBER-LIKE 2"/>
    <property type="match status" value="1"/>
</dbReference>
<gene>
    <name evidence="11" type="ORF">GPM918_LOCUS28186</name>
    <name evidence="12" type="ORF">SRO942_LOCUS28657</name>
</gene>
<reference evidence="11" key="1">
    <citation type="submission" date="2021-02" db="EMBL/GenBank/DDBJ databases">
        <authorList>
            <person name="Nowell W R."/>
        </authorList>
    </citation>
    <scope>NUCLEOTIDE SEQUENCE</scope>
</reference>
<evidence type="ECO:0000313" key="12">
    <source>
        <dbReference type="EMBL" id="CAF4105265.1"/>
    </source>
</evidence>
<evidence type="ECO:0000259" key="9">
    <source>
        <dbReference type="Pfam" id="PF18139"/>
    </source>
</evidence>
<sequence>MGNVRYIRIPFDIDTPTTTTTIATRSERPLSSVQRLVALNIPTSLPPRAPQEIKAENIVQFMRDAWNLQVPNLIISVTGGAKYFKFTNPRIRNDFQHGLVAVALTTRKQRSVILGIMKEVGDAIDKCRYKNTKTPAKIPCIAICSWDYTTDVQQLEQKTLCQIKNEDIKLSDRVMLYRTRHPLEDEKPDSAPLDPNHTHFIILDDQYGTNEDWKNIHPVRSDLILKLRAEIEQAARKINSQGQATSVPIVQILAEGGASSILTVCKAVKSGTPLIVIERTGRAADIIAREYKDLYGSGEMRTFEAYTKIAASSTPKFNSLNTKEFNVDKQKKNIIINPNNKDEFIDMITSKNGYFLINIFQFRRENREYKLNDAILTALLNAAKMTQTEKSRRIEELKLAMAWNKFDLVKRNMLNDKIITEWTDNELDQALQDALRLDSVQFTELLTEYGASFDRLRRLIKMSVYYLNVKNRELLPLDKNGTIVNDDQQYHYYRTYLDKMGVEATDVEQKKLLAANSYGTTDSNKELFKNLDNKVAFCTTDVIRRNGYVDKVSINFHTAPDMAPHKAEICLYVISPTIEPDMFNILYRSPLPSDMIKAEGGLQTIHLSDSSLYLEIGQFLAIDFKDKSGSPSAVDRRKTTIASIDDVKNGYENQQPVKFGEESKGVAFSFTLIPVQALIASKIYRKAANLKRESEVTKDFVEKEREFDKHAAIIIDRCFDEDEDFAVQILTTKSKLYLDYSPIRLAKENNNRSFLATKTVQKYLDGEWFGRINNYGLSRGTVGFLLFILCICPPLIPCPYFYKYIKLNEEKKLSDENKPNWFKRQYYKLCQFYTGRAIVRFYYNILFYIIFLALFSFVLLVDYFPLNIYGGKRNGYYKIYIPITEIFVHILVWTLIVEEIREV</sequence>
<dbReference type="EMBL" id="CAJOBC010034167">
    <property type="protein sequence ID" value="CAF4105265.1"/>
    <property type="molecule type" value="Genomic_DNA"/>
</dbReference>
<evidence type="ECO:0000256" key="4">
    <source>
        <dbReference type="ARBA" id="ARBA00022989"/>
    </source>
</evidence>
<dbReference type="GO" id="GO:0005886">
    <property type="term" value="C:plasma membrane"/>
    <property type="evidence" value="ECO:0007669"/>
    <property type="project" value="TreeGrafter"/>
</dbReference>
<evidence type="ECO:0000256" key="6">
    <source>
        <dbReference type="ARBA" id="ARBA00023136"/>
    </source>
</evidence>